<name>A0ABU1F9C0_9RHOB</name>
<accession>A0ABU1F9C0</accession>
<proteinExistence type="predicted"/>
<keyword evidence="2" id="KW-1185">Reference proteome</keyword>
<gene>
    <name evidence="1" type="ORF">RGD00_12715</name>
</gene>
<comment type="caution">
    <text evidence="1">The sequence shown here is derived from an EMBL/GenBank/DDBJ whole genome shotgun (WGS) entry which is preliminary data.</text>
</comment>
<sequence length="143" mass="15107">MGMPADEADLRRRARCLDTCERRVLPRDRAGASVIVAGYAMDNMKPRDFTWSRQPPLPLEAEVGLTLIAMIQSAEAFGLALCGALKVVAGEGSAPEALREEFFIATQATFGAGVGGSLAGTPPVETAAVQVGLVPRPRRKEAA</sequence>
<dbReference type="EMBL" id="JAVKPH010000014">
    <property type="protein sequence ID" value="MDR5653472.1"/>
    <property type="molecule type" value="Genomic_DNA"/>
</dbReference>
<dbReference type="RefSeq" id="WP_310457712.1">
    <property type="nucleotide sequence ID" value="NZ_JAVKPH010000014.1"/>
</dbReference>
<dbReference type="Proteomes" id="UP001247754">
    <property type="component" value="Unassembled WGS sequence"/>
</dbReference>
<protein>
    <submittedName>
        <fullName evidence="1">Uncharacterized protein</fullName>
    </submittedName>
</protein>
<evidence type="ECO:0000313" key="1">
    <source>
        <dbReference type="EMBL" id="MDR5653472.1"/>
    </source>
</evidence>
<evidence type="ECO:0000313" key="2">
    <source>
        <dbReference type="Proteomes" id="UP001247754"/>
    </source>
</evidence>
<organism evidence="1 2">
    <name type="scientific">Ruixingdingia sedimenti</name>
    <dbReference type="NCBI Taxonomy" id="3073604"/>
    <lineage>
        <taxon>Bacteria</taxon>
        <taxon>Pseudomonadati</taxon>
        <taxon>Pseudomonadota</taxon>
        <taxon>Alphaproteobacteria</taxon>
        <taxon>Rhodobacterales</taxon>
        <taxon>Paracoccaceae</taxon>
        <taxon>Ruixingdingia</taxon>
    </lineage>
</organism>
<reference evidence="1 2" key="1">
    <citation type="submission" date="2023-09" db="EMBL/GenBank/DDBJ databases">
        <title>Xinfangfangia sedmenti sp. nov., isolated the sedment.</title>
        <authorList>
            <person name="Xu L."/>
        </authorList>
    </citation>
    <scope>NUCLEOTIDE SEQUENCE [LARGE SCALE GENOMIC DNA]</scope>
    <source>
        <strain evidence="1 2">LG-4</strain>
    </source>
</reference>